<organism evidence="13 14">
    <name type="scientific">Bacillus cereus</name>
    <dbReference type="NCBI Taxonomy" id="1396"/>
    <lineage>
        <taxon>Bacteria</taxon>
        <taxon>Bacillati</taxon>
        <taxon>Bacillota</taxon>
        <taxon>Bacilli</taxon>
        <taxon>Bacillales</taxon>
        <taxon>Bacillaceae</taxon>
        <taxon>Bacillus</taxon>
        <taxon>Bacillus cereus group</taxon>
    </lineage>
</organism>
<keyword evidence="7" id="KW-1133">Transmembrane helix</keyword>
<dbReference type="InterPro" id="IPR048645">
    <property type="entry name" value="Cry1Ac-like_dom-VII"/>
</dbReference>
<gene>
    <name evidence="13" type="ORF">CN307_28965</name>
</gene>
<evidence type="ECO:0000256" key="6">
    <source>
        <dbReference type="SAM" id="Coils"/>
    </source>
</evidence>
<dbReference type="AlphaFoldDB" id="A0A2A8ZTJ3"/>
<evidence type="ECO:0000259" key="8">
    <source>
        <dbReference type="Pfam" id="PF00555"/>
    </source>
</evidence>
<dbReference type="GO" id="GO:0090729">
    <property type="term" value="F:toxin activity"/>
    <property type="evidence" value="ECO:0007669"/>
    <property type="project" value="UniProtKB-KW"/>
</dbReference>
<evidence type="ECO:0000313" key="13">
    <source>
        <dbReference type="EMBL" id="PFE08186.1"/>
    </source>
</evidence>
<dbReference type="InterPro" id="IPR036716">
    <property type="entry name" value="Pest_crys_N_sf"/>
</dbReference>
<dbReference type="InterPro" id="IPR001178">
    <property type="entry name" value="Pest_cryst_dom_II"/>
</dbReference>
<keyword evidence="4" id="KW-0843">Virulence</keyword>
<comment type="similarity">
    <text evidence="1">Belongs to the delta endotoxin family.</text>
</comment>
<keyword evidence="6" id="KW-0175">Coiled coil</keyword>
<dbReference type="SUPFAM" id="SSF49785">
    <property type="entry name" value="Galactose-binding domain-like"/>
    <property type="match status" value="1"/>
</dbReference>
<feature type="domain" description="Cry1Ac-like" evidence="12">
    <location>
        <begin position="1049"/>
        <end position="1129"/>
    </location>
</feature>
<evidence type="ECO:0000256" key="7">
    <source>
        <dbReference type="SAM" id="Phobius"/>
    </source>
</evidence>
<dbReference type="GO" id="GO:0030435">
    <property type="term" value="P:sporulation resulting in formation of a cellular spore"/>
    <property type="evidence" value="ECO:0007669"/>
    <property type="project" value="UniProtKB-KW"/>
</dbReference>
<dbReference type="SUPFAM" id="SSF51096">
    <property type="entry name" value="delta-Endotoxin (insectocide), middle domain"/>
    <property type="match status" value="1"/>
</dbReference>
<evidence type="ECO:0000256" key="1">
    <source>
        <dbReference type="ARBA" id="ARBA00007819"/>
    </source>
</evidence>
<dbReference type="InterPro" id="IPR038979">
    <property type="entry name" value="Pest_crys"/>
</dbReference>
<evidence type="ECO:0000313" key="14">
    <source>
        <dbReference type="Proteomes" id="UP000220032"/>
    </source>
</evidence>
<dbReference type="Gene3D" id="1.20.190.10">
    <property type="entry name" value="Pesticidal crystal protein, N-terminal domain"/>
    <property type="match status" value="1"/>
</dbReference>
<feature type="domain" description="Pesticidal crystal protein" evidence="9">
    <location>
        <begin position="518"/>
        <end position="657"/>
    </location>
</feature>
<evidence type="ECO:0000259" key="10">
    <source>
        <dbReference type="Pfam" id="PF03945"/>
    </source>
</evidence>
<feature type="domain" description="Pesticidal crystal protein" evidence="10">
    <location>
        <begin position="92"/>
        <end position="280"/>
    </location>
</feature>
<dbReference type="GO" id="GO:0005102">
    <property type="term" value="F:signaling receptor binding"/>
    <property type="evidence" value="ECO:0007669"/>
    <property type="project" value="InterPro"/>
</dbReference>
<feature type="transmembrane region" description="Helical" evidence="7">
    <location>
        <begin position="42"/>
        <end position="75"/>
    </location>
</feature>
<dbReference type="Pfam" id="PF03945">
    <property type="entry name" value="Endotoxin_N"/>
    <property type="match status" value="1"/>
</dbReference>
<accession>A0A2A8ZTJ3</accession>
<keyword evidence="7" id="KW-0812">Transmembrane</keyword>
<dbReference type="Gene3D" id="2.60.120.260">
    <property type="entry name" value="Galactose-binding domain-like"/>
    <property type="match status" value="3"/>
</dbReference>
<dbReference type="RefSeq" id="WP_098343939.1">
    <property type="nucleotide sequence ID" value="NZ_NTRR01000073.1"/>
</dbReference>
<name>A0A2A8ZTJ3_BACCE</name>
<dbReference type="InterPro" id="IPR005639">
    <property type="entry name" value="Pest_crys_dom_I"/>
</dbReference>
<keyword evidence="3" id="KW-0749">Sporulation</keyword>
<dbReference type="Pfam" id="PF21463">
    <property type="entry name" value="Cry1Ac_dom-VII"/>
    <property type="match status" value="1"/>
</dbReference>
<evidence type="ECO:0000256" key="2">
    <source>
        <dbReference type="ARBA" id="ARBA00022656"/>
    </source>
</evidence>
<dbReference type="CDD" id="cd04085">
    <property type="entry name" value="delta_endotoxin_C"/>
    <property type="match status" value="1"/>
</dbReference>
<dbReference type="Pfam" id="PF03944">
    <property type="entry name" value="Endotoxin_C"/>
    <property type="match status" value="1"/>
</dbReference>
<evidence type="ECO:0000259" key="9">
    <source>
        <dbReference type="Pfam" id="PF03944"/>
    </source>
</evidence>
<dbReference type="GO" id="GO:0001907">
    <property type="term" value="P:symbiont-mediated killing of host cell"/>
    <property type="evidence" value="ECO:0007669"/>
    <property type="project" value="InterPro"/>
</dbReference>
<dbReference type="PANTHER" id="PTHR37003:SF2">
    <property type="entry name" value="PESTICIDAL CRYSTAL PROTEIN N-TERMINAL DOMAIN-CONTAINING PROTEIN"/>
    <property type="match status" value="1"/>
</dbReference>
<dbReference type="SUPFAM" id="SSF56849">
    <property type="entry name" value="delta-Endotoxin (insectocide), N-terminal domain"/>
    <property type="match status" value="1"/>
</dbReference>
<sequence>MNRNYNNNYEIMNNDGRCYQPRYPLANAPGELSTDISVQDGLVIATGITTAILSVSFPVAAAVAGVTALLIPYLWPAEAGPPGSTQAQFTWDKLMNAAEELIDQKISDLVRTNAINTLRILQSRIRDYQQAICNLKTEPDNEAYKADVRREFNDAEDQAKSAIIELKTTGYEIPLLSSYAQAANFHLILLRDVVQYGDNWGFSPLEVQQYYSNTSAVGNPGMLQLLAIYTDYCVEWYNAGVSKLIQQAGYTIEGWNKTNDFRRDMTIMVLDSVSLWPTYDPNFYAYPTKSQLTRSVYTPMSGQLPRPFHELDTVIAPPSLFSRLREITFFRRNFPVPTNQDAIFTQYAGYKMLLQNTLSNTLQETPVIGGVGHETSVVRIGEEPNFEVYKMQNIILGPEASRQFQSPQTFDFYFTPSGRTETVGINYAEIQGEPTNTTNQGLACNNKTEPCDPCTSTTPCPTGPINSTIPCDNLNLYSHRLSWVGGFLSAVPPSIIGLTYGWTHVSADTNNLIDVEKITQIPAVKASETEGTVIKGPGSTGGDLVQLSNPNLMYLKVTIPANMNSNIAGYRIRIRYSSNLPTRIGVVFESVFGSANAAYDLPVTYSGGNLTYNTFGYQDTISIRTPTTGVQEGHLLIQNVGSGGPVIIDKIEFIPIEGSLEEYEANQALEKARKAVNALFTNDAKNALKLNITDYDVDQAANVVECVSGEICSQEKMILLDQVKFVKRLSQTRNLLNDGDFESSDWSGMNGWKTSPHVYVTEGNPIFKGRYLNMPGARSSQFTGNVDPTYAYQKVDESKLKPYTRYLVRGFVGSSNQLELFVTRYEKEVHDKMNIRLNPMNTWNQPVRLQDSCGKGQVSGYPMSSDQCQANAYPTNRSDMTMPSIKGVCEEKRNFVFHIDVGEIDQRANLGIGVGFRISSPDGMAQLSNLELVEAKPLTGEALARVKKREQKWKRELEQKCAQTEKFVTAAQQAVNSLFTDARKDRLKATTTMQNIVNAEEKMKVIPYVYDSDFEDLPGMTFDIFTQLESQVMNAFGLYGYRNTIQNGDFSSGLATWHATTTGADVQERDGRSHVLVISNWSANVSQDVCVQPQRGYVLRVTARKKGTGKGYVTISDCTEENIETVTFTANEDVTIPRPPVRPRQSVTPPVCDKPRYAESFGIVPDDTNMMNRSQASYGTESCSCGCGKTIRNGAESCQTNPCPSTPSPNGSLSDYITKTIEIFPETNRVRIEIGETEGSFMVKSVELICMEE</sequence>
<evidence type="ECO:0000256" key="3">
    <source>
        <dbReference type="ARBA" id="ARBA00022969"/>
    </source>
</evidence>
<feature type="coiled-coil region" evidence="6">
    <location>
        <begin position="943"/>
        <end position="974"/>
    </location>
</feature>
<dbReference type="Pfam" id="PF00555">
    <property type="entry name" value="Endotoxin_M"/>
    <property type="match status" value="1"/>
</dbReference>
<dbReference type="Pfam" id="PF17997">
    <property type="entry name" value="Cry1Ac_D5"/>
    <property type="match status" value="1"/>
</dbReference>
<dbReference type="EMBL" id="NTRR01000073">
    <property type="protein sequence ID" value="PFE08186.1"/>
    <property type="molecule type" value="Genomic_DNA"/>
</dbReference>
<protein>
    <recommendedName>
        <fullName evidence="5">Crystaline entomocidal protoxin</fullName>
    </recommendedName>
</protein>
<evidence type="ECO:0000256" key="4">
    <source>
        <dbReference type="ARBA" id="ARBA00023026"/>
    </source>
</evidence>
<comment type="caution">
    <text evidence="13">The sequence shown here is derived from an EMBL/GenBank/DDBJ whole genome shotgun (WGS) entry which is preliminary data.</text>
</comment>
<evidence type="ECO:0000256" key="5">
    <source>
        <dbReference type="ARBA" id="ARBA00029653"/>
    </source>
</evidence>
<dbReference type="PANTHER" id="PTHR37003">
    <property type="entry name" value="ENDOTOXIN_N DOMAIN-CONTAINING PROTEIN-RELATED"/>
    <property type="match status" value="1"/>
</dbReference>
<evidence type="ECO:0000259" key="11">
    <source>
        <dbReference type="Pfam" id="PF17997"/>
    </source>
</evidence>
<dbReference type="InterPro" id="IPR008979">
    <property type="entry name" value="Galactose-bd-like_sf"/>
</dbReference>
<reference evidence="13 14" key="1">
    <citation type="submission" date="2017-09" db="EMBL/GenBank/DDBJ databases">
        <title>Large-scale bioinformatics analysis of Bacillus genomes uncovers conserved roles of natural products in bacterial physiology.</title>
        <authorList>
            <consortium name="Agbiome Team Llc"/>
            <person name="Bleich R.M."/>
            <person name="Grubbs K.J."/>
            <person name="Santa Maria K.C."/>
            <person name="Allen S.E."/>
            <person name="Farag S."/>
            <person name="Shank E.A."/>
            <person name="Bowers A."/>
        </authorList>
    </citation>
    <scope>NUCLEOTIDE SEQUENCE [LARGE SCALE GENOMIC DNA]</scope>
    <source>
        <strain evidence="13 14">AFS022681</strain>
    </source>
</reference>
<dbReference type="InterPro" id="IPR041587">
    <property type="entry name" value="Cry_V"/>
</dbReference>
<feature type="domain" description="Pesticidal crystal protein" evidence="8">
    <location>
        <begin position="288"/>
        <end position="508"/>
    </location>
</feature>
<proteinExistence type="inferred from homology"/>
<dbReference type="Proteomes" id="UP000220032">
    <property type="component" value="Unassembled WGS sequence"/>
</dbReference>
<evidence type="ECO:0000259" key="12">
    <source>
        <dbReference type="Pfam" id="PF21463"/>
    </source>
</evidence>
<dbReference type="InterPro" id="IPR036399">
    <property type="entry name" value="Pest_cryst_cen_dom_sf"/>
</dbReference>
<keyword evidence="2" id="KW-0800">Toxin</keyword>
<keyword evidence="7" id="KW-0472">Membrane</keyword>
<feature type="domain" description="Pesticidal crystal protein Cry" evidence="11">
    <location>
        <begin position="736"/>
        <end position="934"/>
    </location>
</feature>
<dbReference type="Gene3D" id="2.100.10.10">
    <property type="entry name" value="Pesticidal crystal protein, central domain"/>
    <property type="match status" value="1"/>
</dbReference>
<dbReference type="InterPro" id="IPR005638">
    <property type="entry name" value="Pest_crys_dom-III"/>
</dbReference>